<keyword evidence="3 5" id="KW-0238">DNA-binding</keyword>
<dbReference type="GO" id="GO:0003677">
    <property type="term" value="F:DNA binding"/>
    <property type="evidence" value="ECO:0007669"/>
    <property type="project" value="UniProtKB-UniRule"/>
</dbReference>
<dbReference type="AlphaFoldDB" id="A0A437GVG7"/>
<evidence type="ECO:0000259" key="7">
    <source>
        <dbReference type="PROSITE" id="PS51900"/>
    </source>
</evidence>
<dbReference type="OrthoDB" id="7388552at2"/>
<dbReference type="Pfam" id="PF00589">
    <property type="entry name" value="Phage_integrase"/>
    <property type="match status" value="1"/>
</dbReference>
<dbReference type="Gene3D" id="3.30.160.390">
    <property type="entry name" value="Integrase, DNA-binding domain"/>
    <property type="match status" value="1"/>
</dbReference>
<evidence type="ECO:0000256" key="2">
    <source>
        <dbReference type="ARBA" id="ARBA00022908"/>
    </source>
</evidence>
<gene>
    <name evidence="8" type="ORF">EKN06_12780</name>
</gene>
<evidence type="ECO:0000256" key="1">
    <source>
        <dbReference type="ARBA" id="ARBA00008857"/>
    </source>
</evidence>
<dbReference type="InterPro" id="IPR013762">
    <property type="entry name" value="Integrase-like_cat_sf"/>
</dbReference>
<dbReference type="PANTHER" id="PTHR30629:SF2">
    <property type="entry name" value="PROPHAGE INTEGRASE INTS-RELATED"/>
    <property type="match status" value="1"/>
</dbReference>
<reference evidence="8 9" key="1">
    <citation type="submission" date="2018-12" db="EMBL/GenBank/DDBJ databases">
        <title>Croceicoccus ponticola sp. nov., a lipolytic bacterium isolated from seawater.</title>
        <authorList>
            <person name="Yoon J.-H."/>
        </authorList>
    </citation>
    <scope>NUCLEOTIDE SEQUENCE [LARGE SCALE GENOMIC DNA]</scope>
    <source>
        <strain evidence="8 9">GM-16</strain>
    </source>
</reference>
<accession>A0A437GVG7</accession>
<sequence length="409" mass="45724">MTLTAAEIRAFPAKAAIYRKTDEKGLYLEISPRGSKLWRVKYRFNGAEKRLALGAWPEVSLADARALRDDARRKLREGIDPGHEKKMGKIAAQISAGNSFLSVAEDYIDVHLEKSGKAPATVRKSRWFLSLLTPALGTRPIADIEPAELLAVLKKLENKGHRETANRVRSFASRIFRYGVATTRCKHDPAAMLVNALARPTVKHHAAILEPKMLGEFLRAVDGYMGSPVVNLAIQIAPHVFLRPGELRAARWSEIDLENAIWTVPAERAKLRRPHSVPLSRQVFALLRELELHSGGLDLLFPGLRSRLRPISENTLNASYRRMGFDKDTVTAHGLRATASTLLNESGKWHFDAIERALAHGHSDATRGAYARGQHWDERIAMAQWWSDYLDKVRVGGEILPLNRALDAI</sequence>
<keyword evidence="4" id="KW-0233">DNA recombination</keyword>
<dbReference type="RefSeq" id="WP_127613306.1">
    <property type="nucleotide sequence ID" value="NZ_RXOL01000006.1"/>
</dbReference>
<dbReference type="Gene3D" id="1.10.443.10">
    <property type="entry name" value="Intergrase catalytic core"/>
    <property type="match status" value="1"/>
</dbReference>
<dbReference type="InterPro" id="IPR011010">
    <property type="entry name" value="DNA_brk_join_enz"/>
</dbReference>
<comment type="caution">
    <text evidence="8">The sequence shown here is derived from an EMBL/GenBank/DDBJ whole genome shotgun (WGS) entry which is preliminary data.</text>
</comment>
<dbReference type="PROSITE" id="PS51898">
    <property type="entry name" value="TYR_RECOMBINASE"/>
    <property type="match status" value="1"/>
</dbReference>
<feature type="domain" description="Tyr recombinase" evidence="6">
    <location>
        <begin position="204"/>
        <end position="387"/>
    </location>
</feature>
<dbReference type="InterPro" id="IPR050808">
    <property type="entry name" value="Phage_Integrase"/>
</dbReference>
<dbReference type="GO" id="GO:0015074">
    <property type="term" value="P:DNA integration"/>
    <property type="evidence" value="ECO:0007669"/>
    <property type="project" value="UniProtKB-KW"/>
</dbReference>
<comment type="similarity">
    <text evidence="1">Belongs to the 'phage' integrase family.</text>
</comment>
<dbReference type="EMBL" id="RXOL01000006">
    <property type="protein sequence ID" value="RVQ65795.1"/>
    <property type="molecule type" value="Genomic_DNA"/>
</dbReference>
<evidence type="ECO:0000256" key="3">
    <source>
        <dbReference type="ARBA" id="ARBA00023125"/>
    </source>
</evidence>
<dbReference type="CDD" id="cd00801">
    <property type="entry name" value="INT_P4_C"/>
    <property type="match status" value="1"/>
</dbReference>
<dbReference type="InterPro" id="IPR010998">
    <property type="entry name" value="Integrase_recombinase_N"/>
</dbReference>
<evidence type="ECO:0000313" key="8">
    <source>
        <dbReference type="EMBL" id="RVQ65795.1"/>
    </source>
</evidence>
<dbReference type="PROSITE" id="PS51900">
    <property type="entry name" value="CB"/>
    <property type="match status" value="1"/>
</dbReference>
<keyword evidence="2" id="KW-0229">DNA integration</keyword>
<dbReference type="InterPro" id="IPR044068">
    <property type="entry name" value="CB"/>
</dbReference>
<evidence type="ECO:0000259" key="6">
    <source>
        <dbReference type="PROSITE" id="PS51898"/>
    </source>
</evidence>
<evidence type="ECO:0000256" key="5">
    <source>
        <dbReference type="PROSITE-ProRule" id="PRU01248"/>
    </source>
</evidence>
<dbReference type="InterPro" id="IPR002104">
    <property type="entry name" value="Integrase_catalytic"/>
</dbReference>
<dbReference type="Pfam" id="PF13356">
    <property type="entry name" value="Arm-DNA-bind_3"/>
    <property type="match status" value="1"/>
</dbReference>
<protein>
    <submittedName>
        <fullName evidence="8">DUF4102 domain-containing protein</fullName>
    </submittedName>
</protein>
<name>A0A437GVG7_9SPHN</name>
<evidence type="ECO:0000313" key="9">
    <source>
        <dbReference type="Proteomes" id="UP000283003"/>
    </source>
</evidence>
<dbReference type="Pfam" id="PF22022">
    <property type="entry name" value="Phage_int_M"/>
    <property type="match status" value="1"/>
</dbReference>
<dbReference type="Gene3D" id="1.10.150.130">
    <property type="match status" value="1"/>
</dbReference>
<dbReference type="InterPro" id="IPR053876">
    <property type="entry name" value="Phage_int_M"/>
</dbReference>
<dbReference type="InterPro" id="IPR025166">
    <property type="entry name" value="Integrase_DNA_bind_dom"/>
</dbReference>
<dbReference type="SUPFAM" id="SSF56349">
    <property type="entry name" value="DNA breaking-rejoining enzymes"/>
    <property type="match status" value="1"/>
</dbReference>
<keyword evidence="9" id="KW-1185">Reference proteome</keyword>
<organism evidence="8 9">
    <name type="scientific">Croceicoccus ponticola</name>
    <dbReference type="NCBI Taxonomy" id="2217664"/>
    <lineage>
        <taxon>Bacteria</taxon>
        <taxon>Pseudomonadati</taxon>
        <taxon>Pseudomonadota</taxon>
        <taxon>Alphaproteobacteria</taxon>
        <taxon>Sphingomonadales</taxon>
        <taxon>Erythrobacteraceae</taxon>
        <taxon>Croceicoccus</taxon>
    </lineage>
</organism>
<proteinExistence type="inferred from homology"/>
<evidence type="ECO:0000256" key="4">
    <source>
        <dbReference type="ARBA" id="ARBA00023172"/>
    </source>
</evidence>
<dbReference type="InterPro" id="IPR038488">
    <property type="entry name" value="Integrase_DNA-bd_sf"/>
</dbReference>
<feature type="domain" description="Core-binding (CB)" evidence="7">
    <location>
        <begin position="98"/>
        <end position="180"/>
    </location>
</feature>
<dbReference type="GO" id="GO:0006310">
    <property type="term" value="P:DNA recombination"/>
    <property type="evidence" value="ECO:0007669"/>
    <property type="project" value="UniProtKB-KW"/>
</dbReference>
<dbReference type="PANTHER" id="PTHR30629">
    <property type="entry name" value="PROPHAGE INTEGRASE"/>
    <property type="match status" value="1"/>
</dbReference>
<dbReference type="Proteomes" id="UP000283003">
    <property type="component" value="Unassembled WGS sequence"/>
</dbReference>